<dbReference type="Proteomes" id="UP001153321">
    <property type="component" value="Chromosome 8"/>
</dbReference>
<gene>
    <name evidence="1" type="ORF">SPLIT_LOCUS11919</name>
</gene>
<dbReference type="EMBL" id="LR824539">
    <property type="protein sequence ID" value="CAH1646568.1"/>
    <property type="molecule type" value="Genomic_DNA"/>
</dbReference>
<evidence type="ECO:0000313" key="1">
    <source>
        <dbReference type="EMBL" id="CAH1646568.1"/>
    </source>
</evidence>
<evidence type="ECO:0000313" key="2">
    <source>
        <dbReference type="Proteomes" id="UP001153321"/>
    </source>
</evidence>
<keyword evidence="2" id="KW-1185">Reference proteome</keyword>
<dbReference type="AlphaFoldDB" id="A0A9P0N696"/>
<protein>
    <submittedName>
        <fullName evidence="1">Uncharacterized protein</fullName>
    </submittedName>
</protein>
<proteinExistence type="predicted"/>
<organism evidence="1 2">
    <name type="scientific">Spodoptera littoralis</name>
    <name type="common">Egyptian cotton leafworm</name>
    <dbReference type="NCBI Taxonomy" id="7109"/>
    <lineage>
        <taxon>Eukaryota</taxon>
        <taxon>Metazoa</taxon>
        <taxon>Ecdysozoa</taxon>
        <taxon>Arthropoda</taxon>
        <taxon>Hexapoda</taxon>
        <taxon>Insecta</taxon>
        <taxon>Pterygota</taxon>
        <taxon>Neoptera</taxon>
        <taxon>Endopterygota</taxon>
        <taxon>Lepidoptera</taxon>
        <taxon>Glossata</taxon>
        <taxon>Ditrysia</taxon>
        <taxon>Noctuoidea</taxon>
        <taxon>Noctuidae</taxon>
        <taxon>Amphipyrinae</taxon>
        <taxon>Spodoptera</taxon>
    </lineage>
</organism>
<reference evidence="1" key="1">
    <citation type="submission" date="2022-02" db="EMBL/GenBank/DDBJ databases">
        <authorList>
            <person name="King R."/>
        </authorList>
    </citation>
    <scope>NUCLEOTIDE SEQUENCE</scope>
</reference>
<sequence length="22" mass="2644">MLELFIWSKQKIVKICLSDLHV</sequence>
<name>A0A9P0N696_SPOLI</name>
<accession>A0A9P0N696</accession>